<feature type="domain" description="Fibronectin type III-like" evidence="3">
    <location>
        <begin position="86"/>
        <end position="158"/>
    </location>
</feature>
<comment type="caution">
    <text evidence="4">The sequence shown here is derived from an EMBL/GenBank/DDBJ whole genome shotgun (WGS) entry which is preliminary data.</text>
</comment>
<dbReference type="AlphaFoldDB" id="A0A1L8WP87"/>
<dbReference type="InterPro" id="IPR013783">
    <property type="entry name" value="Ig-like_fold"/>
</dbReference>
<dbReference type="Gene3D" id="3.40.50.1700">
    <property type="entry name" value="Glycoside hydrolase family 3 C-terminal domain"/>
    <property type="match status" value="1"/>
</dbReference>
<sequence>MTFPRSEGQIPIYYAQCSTGRPLTGGEHSERFVSKYIDESNEPLFKFGTGKSYAEFESHLLASERVDSFIEITYLVKNLSSIAAETVVHLYLHQEYASIVRPEKRLVGSQRIYLDKNEEKQFKLKIPISDLVIFNNKGEKLMEEGGYHFYLNIAGKESVARWNYTK</sequence>
<dbReference type="GO" id="GO:0005975">
    <property type="term" value="P:carbohydrate metabolic process"/>
    <property type="evidence" value="ECO:0007669"/>
    <property type="project" value="InterPro"/>
</dbReference>
<evidence type="ECO:0000259" key="3">
    <source>
        <dbReference type="SMART" id="SM01217"/>
    </source>
</evidence>
<organism evidence="4 5">
    <name type="scientific">Enterococcus ratti</name>
    <dbReference type="NCBI Taxonomy" id="150033"/>
    <lineage>
        <taxon>Bacteria</taxon>
        <taxon>Bacillati</taxon>
        <taxon>Bacillota</taxon>
        <taxon>Bacilli</taxon>
        <taxon>Lactobacillales</taxon>
        <taxon>Enterococcaceae</taxon>
        <taxon>Enterococcus</taxon>
    </lineage>
</organism>
<accession>A0A1L8WP87</accession>
<protein>
    <recommendedName>
        <fullName evidence="3">Fibronectin type III-like domain-containing protein</fullName>
    </recommendedName>
</protein>
<name>A0A1L8WP87_9ENTE</name>
<keyword evidence="5" id="KW-1185">Reference proteome</keyword>
<dbReference type="PANTHER" id="PTHR42715:SF10">
    <property type="entry name" value="BETA-GLUCOSIDASE"/>
    <property type="match status" value="1"/>
</dbReference>
<reference evidence="4 5" key="1">
    <citation type="submission" date="2014-12" db="EMBL/GenBank/DDBJ databases">
        <title>Draft genome sequences of 29 type strains of Enterococci.</title>
        <authorList>
            <person name="Zhong Z."/>
            <person name="Sun Z."/>
            <person name="Liu W."/>
            <person name="Zhang W."/>
            <person name="Zhang H."/>
        </authorList>
    </citation>
    <scope>NUCLEOTIDE SEQUENCE [LARGE SCALE GENOMIC DNA]</scope>
    <source>
        <strain evidence="4 5">DSM 15687</strain>
    </source>
</reference>
<dbReference type="EMBL" id="JXLB01000007">
    <property type="protein sequence ID" value="OJG82796.1"/>
    <property type="molecule type" value="Genomic_DNA"/>
</dbReference>
<dbReference type="STRING" id="150033.RV14_GL002088"/>
<dbReference type="Pfam" id="PF14310">
    <property type="entry name" value="Fn3-like"/>
    <property type="match status" value="1"/>
</dbReference>
<dbReference type="PANTHER" id="PTHR42715">
    <property type="entry name" value="BETA-GLUCOSIDASE"/>
    <property type="match status" value="1"/>
</dbReference>
<evidence type="ECO:0000313" key="5">
    <source>
        <dbReference type="Proteomes" id="UP000182152"/>
    </source>
</evidence>
<dbReference type="Gene3D" id="2.60.40.10">
    <property type="entry name" value="Immunoglobulins"/>
    <property type="match status" value="1"/>
</dbReference>
<gene>
    <name evidence="4" type="ORF">RV14_GL002088</name>
</gene>
<dbReference type="InterPro" id="IPR050288">
    <property type="entry name" value="Cellulose_deg_GH3"/>
</dbReference>
<dbReference type="SMART" id="SM01217">
    <property type="entry name" value="Fn3_like"/>
    <property type="match status" value="1"/>
</dbReference>
<proteinExistence type="inferred from homology"/>
<comment type="similarity">
    <text evidence="1">Belongs to the glycosyl hydrolase 3 family.</text>
</comment>
<keyword evidence="2" id="KW-0378">Hydrolase</keyword>
<evidence type="ECO:0000313" key="4">
    <source>
        <dbReference type="EMBL" id="OJG82796.1"/>
    </source>
</evidence>
<dbReference type="InterPro" id="IPR036881">
    <property type="entry name" value="Glyco_hydro_3_C_sf"/>
</dbReference>
<evidence type="ECO:0000256" key="2">
    <source>
        <dbReference type="ARBA" id="ARBA00022801"/>
    </source>
</evidence>
<dbReference type="GO" id="GO:0004553">
    <property type="term" value="F:hydrolase activity, hydrolyzing O-glycosyl compounds"/>
    <property type="evidence" value="ECO:0007669"/>
    <property type="project" value="InterPro"/>
</dbReference>
<dbReference type="Proteomes" id="UP000182152">
    <property type="component" value="Unassembled WGS sequence"/>
</dbReference>
<dbReference type="InterPro" id="IPR026891">
    <property type="entry name" value="Fn3-like"/>
</dbReference>
<evidence type="ECO:0000256" key="1">
    <source>
        <dbReference type="ARBA" id="ARBA00005336"/>
    </source>
</evidence>